<feature type="region of interest" description="Disordered" evidence="1">
    <location>
        <begin position="379"/>
        <end position="400"/>
    </location>
</feature>
<name>A0ABM0K0W2_APLCA</name>
<feature type="compositionally biased region" description="Basic and acidic residues" evidence="1">
    <location>
        <begin position="974"/>
        <end position="984"/>
    </location>
</feature>
<keyword evidence="2" id="KW-1185">Reference proteome</keyword>
<feature type="compositionally biased region" description="Basic and acidic residues" evidence="1">
    <location>
        <begin position="279"/>
        <end position="296"/>
    </location>
</feature>
<sequence>MATFLTRLLRSDKADKKEEIKPKVENQRKRHTPPCPEGIEVREGSSSLEKQKKVQEKQPPLPRSKHAERVLARSRAAKAKEKTSRNKNKNKNKKKNEGRKKTSGFANLLCMGGNTDTLDRTPLPSQASARGGGAQGKRNRERPDESVVAAAESSQFSQKYVKRREKKAGDDKYRHSAPPQGWNYVMENGVVGNAEDASHAAHLEEQRSLTASPARLRMDGTLERPYVFPGGLTFLAGRKNGKEYRIQSCVLTPEEQARRDVQVDVHDTDDEVEAQGYDDSSRRTENVTEQGEKEDGGGGEWDPSRAFYLKYDSSYLSPDLASPRNRNALPTGWSDDVTSSRGENSPRDFNSMHDFSTSYDINSSWDSQAVDVPPMYETTKQESSTCAALSPTTEQKKKSRYSLPPENMSYVYMGSFENLGALTVRRDKENPLDGVETEYSKSKRSASNHSIDKYKNNSRYSLPQRNMDFVYMGSFEDISSFGLTSTLRESKRKNFCFSLPNISKTDPVLDEFPTIESSNLLGSEEMGFACGGISRNTKEVETGSDSDPATPPKLQNLQSSPNTVASDSVVKDTNNTLTLAVKTESSKDTAVGDGSQSGDEDTLSPLSVTSPRRHSSPFSRNLGRASCNPGNKRFQMAPPPCHTPGTAKLFHFPPPPCYTPPKEEMEAVQTQISNLPDRSCHQGSQTDLHTGSEDIEMEDRDLSLKRGLVKRLSSSLENLAWSPMSLPKPLVTDIDSFCTGDSNTLQRKKPEQKKESTSTANNLTHHSEWHNGSSGNKMSVVCSNVSNGEIACPLDKNALMSTKNVTTSQTTSMERCESQNETNRNSIVSIASTLNTRPGSNRAALTSTPRQPRRSESMGVSSQTRAEWRPTPAPRRQRQSGSDSAHSDSAHTTTVADAAFNQNTADISRPLAVPVPRKRHQLNLKARPQSEILSPTFQITNTAEENPPSDTSSTTLQTLAETTVVPTKTTQNITEKETNSEKRNVNSHSSSTDNTPFGNIKFSTVTSMKKYYENVHLPSSCDTQKASREVTSTSREMNDHHHHISSSEKASSCLSEIVTPLEEMTLTSVSQMGSDCKESQINADEVLKSPLATSEAARSGVGRFQGETTDDENCVADDEMSAQEDDVISGKKRARAAQDLLRSGSVLDRSLILATKHRLRSRDRKCMSQVLSPTQDGDVFFPEGGPSSRRVRWALPEIDRTRGNKSADSGTYSDFNSPCASPDAMGFTFPSDCNTFSDDVTETRDDDDVRESRLKRQRSVQHKSWEVRLRKRHWLRRAVSGEDLSRIPSEIVCGEDGTLETLV</sequence>
<feature type="compositionally biased region" description="Basic residues" evidence="1">
    <location>
        <begin position="85"/>
        <end position="102"/>
    </location>
</feature>
<feature type="region of interest" description="Disordered" evidence="1">
    <location>
        <begin position="741"/>
        <end position="775"/>
    </location>
</feature>
<feature type="compositionally biased region" description="Basic and acidic residues" evidence="1">
    <location>
        <begin position="39"/>
        <end position="56"/>
    </location>
</feature>
<feature type="compositionally biased region" description="Polar residues" evidence="1">
    <location>
        <begin position="986"/>
        <end position="998"/>
    </location>
</feature>
<feature type="compositionally biased region" description="Basic and acidic residues" evidence="1">
    <location>
        <begin position="9"/>
        <end position="27"/>
    </location>
</feature>
<feature type="region of interest" description="Disordered" evidence="1">
    <location>
        <begin position="320"/>
        <end position="351"/>
    </location>
</feature>
<dbReference type="RefSeq" id="XP_005106136.1">
    <property type="nucleotide sequence ID" value="XM_005106079.3"/>
</dbReference>
<feature type="region of interest" description="Disordered" evidence="1">
    <location>
        <begin position="803"/>
        <end position="892"/>
    </location>
</feature>
<dbReference type="GeneID" id="101845124"/>
<accession>A0ABM0K0W2</accession>
<organism evidence="2 3">
    <name type="scientific">Aplysia californica</name>
    <name type="common">California sea hare</name>
    <dbReference type="NCBI Taxonomy" id="6500"/>
    <lineage>
        <taxon>Eukaryota</taxon>
        <taxon>Metazoa</taxon>
        <taxon>Spiralia</taxon>
        <taxon>Lophotrochozoa</taxon>
        <taxon>Mollusca</taxon>
        <taxon>Gastropoda</taxon>
        <taxon>Heterobranchia</taxon>
        <taxon>Euthyneura</taxon>
        <taxon>Tectipleura</taxon>
        <taxon>Aplysiida</taxon>
        <taxon>Aplysioidea</taxon>
        <taxon>Aplysiidae</taxon>
        <taxon>Aplysia</taxon>
    </lineage>
</organism>
<protein>
    <submittedName>
        <fullName evidence="3">Probable GPI-anchored adhesin-like protein PGA55</fullName>
    </submittedName>
</protein>
<evidence type="ECO:0000313" key="2">
    <source>
        <dbReference type="Proteomes" id="UP000694888"/>
    </source>
</evidence>
<gene>
    <name evidence="3" type="primary">LOC101845124</name>
</gene>
<feature type="region of interest" description="Disordered" evidence="1">
    <location>
        <begin position="1"/>
        <end position="184"/>
    </location>
</feature>
<feature type="compositionally biased region" description="Polar residues" evidence="1">
    <location>
        <begin position="803"/>
        <end position="850"/>
    </location>
</feature>
<feature type="region of interest" description="Disordered" evidence="1">
    <location>
        <begin position="968"/>
        <end position="998"/>
    </location>
</feature>
<feature type="compositionally biased region" description="Polar residues" evidence="1">
    <location>
        <begin position="1022"/>
        <end position="1035"/>
    </location>
</feature>
<feature type="region of interest" description="Disordered" evidence="1">
    <location>
        <begin position="257"/>
        <end position="303"/>
    </location>
</feature>
<feature type="compositionally biased region" description="Acidic residues" evidence="1">
    <location>
        <begin position="1108"/>
        <end position="1127"/>
    </location>
</feature>
<feature type="compositionally biased region" description="Basic and acidic residues" evidence="1">
    <location>
        <begin position="257"/>
        <end position="266"/>
    </location>
</feature>
<dbReference type="Proteomes" id="UP000694888">
    <property type="component" value="Unplaced"/>
</dbReference>
<evidence type="ECO:0000313" key="3">
    <source>
        <dbReference type="RefSeq" id="XP_005106136.1"/>
    </source>
</evidence>
<feature type="region of interest" description="Disordered" evidence="1">
    <location>
        <begin position="1022"/>
        <end position="1048"/>
    </location>
</feature>
<proteinExistence type="predicted"/>
<evidence type="ECO:0000256" key="1">
    <source>
        <dbReference type="SAM" id="MobiDB-lite"/>
    </source>
</evidence>
<reference evidence="3" key="1">
    <citation type="submission" date="2025-08" db="UniProtKB">
        <authorList>
            <consortium name="RefSeq"/>
        </authorList>
    </citation>
    <scope>IDENTIFICATION</scope>
</reference>
<feature type="compositionally biased region" description="Polar residues" evidence="1">
    <location>
        <begin position="757"/>
        <end position="775"/>
    </location>
</feature>
<feature type="compositionally biased region" description="Polar residues" evidence="1">
    <location>
        <begin position="381"/>
        <end position="393"/>
    </location>
</feature>
<feature type="region of interest" description="Disordered" evidence="1">
    <location>
        <begin position="1092"/>
        <end position="1130"/>
    </location>
</feature>
<feature type="compositionally biased region" description="Polar residues" evidence="1">
    <location>
        <begin position="543"/>
        <end position="578"/>
    </location>
</feature>
<feature type="region of interest" description="Disordered" evidence="1">
    <location>
        <begin position="536"/>
        <end position="647"/>
    </location>
</feature>